<accession>A0AAE1M599</accession>
<dbReference type="AlphaFoldDB" id="A0AAE1M599"/>
<gene>
    <name evidence="2" type="ORF">Triagg1_499</name>
</gene>
<protein>
    <submittedName>
        <fullName evidence="2">Uncharacterized protein</fullName>
    </submittedName>
</protein>
<dbReference type="RefSeq" id="XP_062760849.1">
    <property type="nucleotide sequence ID" value="XM_062899997.1"/>
</dbReference>
<reference evidence="2" key="1">
    <citation type="submission" date="2023-11" db="EMBL/GenBank/DDBJ databases">
        <title>The genome sequences of three competitors of mushroom-forming fungi.</title>
        <authorList>
            <person name="Beijen E."/>
            <person name="Ohm R.A."/>
        </authorList>
    </citation>
    <scope>NUCLEOTIDE SEQUENCE</scope>
    <source>
        <strain evidence="2">CBS 100526</strain>
    </source>
</reference>
<keyword evidence="3" id="KW-1185">Reference proteome</keyword>
<dbReference type="GeneID" id="87919358"/>
<feature type="compositionally biased region" description="Basic and acidic residues" evidence="1">
    <location>
        <begin position="1"/>
        <end position="11"/>
    </location>
</feature>
<proteinExistence type="predicted"/>
<dbReference type="Proteomes" id="UP001273209">
    <property type="component" value="Unassembled WGS sequence"/>
</dbReference>
<feature type="compositionally biased region" description="Basic and acidic residues" evidence="1">
    <location>
        <begin position="18"/>
        <end position="29"/>
    </location>
</feature>
<evidence type="ECO:0000313" key="3">
    <source>
        <dbReference type="Proteomes" id="UP001273209"/>
    </source>
</evidence>
<evidence type="ECO:0000256" key="1">
    <source>
        <dbReference type="SAM" id="MobiDB-lite"/>
    </source>
</evidence>
<comment type="caution">
    <text evidence="2">The sequence shown here is derived from an EMBL/GenBank/DDBJ whole genome shotgun (WGS) entry which is preliminary data.</text>
</comment>
<sequence length="179" mass="20319">MGTKRRETRHDSGKKKKENGSWEIRRGRGPEPGQVGGPELSGRRNSSCDAPGVEQQGFPGRLGRSERGAPQELRMVARRVRTEVFARRKYSYPSMEELQAGWYEYIGVPIAHTDFTDLEPKSERGIGAGYFARRCPVPWYLRYSRIGYFGASWEHVPAAVTFYRDATPLNPARPLTTEL</sequence>
<feature type="region of interest" description="Disordered" evidence="1">
    <location>
        <begin position="1"/>
        <end position="70"/>
    </location>
</feature>
<name>A0AAE1M599_9HYPO</name>
<organism evidence="2 3">
    <name type="scientific">Trichoderma aggressivum f. europaeum</name>
    <dbReference type="NCBI Taxonomy" id="173218"/>
    <lineage>
        <taxon>Eukaryota</taxon>
        <taxon>Fungi</taxon>
        <taxon>Dikarya</taxon>
        <taxon>Ascomycota</taxon>
        <taxon>Pezizomycotina</taxon>
        <taxon>Sordariomycetes</taxon>
        <taxon>Hypocreomycetidae</taxon>
        <taxon>Hypocreales</taxon>
        <taxon>Hypocreaceae</taxon>
        <taxon>Trichoderma</taxon>
    </lineage>
</organism>
<evidence type="ECO:0000313" key="2">
    <source>
        <dbReference type="EMBL" id="KAK4085509.1"/>
    </source>
</evidence>
<dbReference type="EMBL" id="JAWRVG010000001">
    <property type="protein sequence ID" value="KAK4085509.1"/>
    <property type="molecule type" value="Genomic_DNA"/>
</dbReference>